<dbReference type="Gene3D" id="3.40.1390.20">
    <property type="entry name" value="HprK N-terminal domain-like"/>
    <property type="match status" value="1"/>
</dbReference>
<protein>
    <submittedName>
        <fullName evidence="12">HPr kinase/phosphorylase</fullName>
    </submittedName>
</protein>
<dbReference type="Gene3D" id="3.40.50.300">
    <property type="entry name" value="P-loop containing nucleotide triphosphate hydrolases"/>
    <property type="match status" value="1"/>
</dbReference>
<name>A0A2K8NUF5_9MOLU</name>
<sequence>MKKLFLKDLVETFNFKILAGESKIANTEIKVYGLNRAGLELAGFFGQPNDNSKRLVLLSTKEYNYMMQFDLAIKRQKYETLMKSGIPAIVLTQKFTDPELTNIAKELNFPLLITDSDISTLNLTKKILEEYDQYIALQEEVHASLVNIFGKGILITGASGIGKSEATIDIIKKNHMFVGDDRIILTNKNNKIYGKSHPILQNLIEVRGIGIIDVSWTNGYQAIMYETEINMLIELIPFAQDGCDETERLGNEYQTVTILDKKIPSLKIPVKAGRNIANLIETAVAELKIKETGKARDIVEVMSERMKRE</sequence>
<dbReference type="PANTHER" id="PTHR30305:SF1">
    <property type="entry name" value="HPR KINASE_PHOSPHORYLASE"/>
    <property type="match status" value="1"/>
</dbReference>
<comment type="similarity">
    <text evidence="2">Belongs to the HPrK/P family.</text>
</comment>
<dbReference type="SUPFAM" id="SSF75138">
    <property type="entry name" value="HprK N-terminal domain-like"/>
    <property type="match status" value="1"/>
</dbReference>
<dbReference type="PANTHER" id="PTHR30305">
    <property type="entry name" value="PROTEIN YJDM-RELATED"/>
    <property type="match status" value="1"/>
</dbReference>
<dbReference type="GO" id="GO:0005524">
    <property type="term" value="F:ATP binding"/>
    <property type="evidence" value="ECO:0007669"/>
    <property type="project" value="UniProtKB-KW"/>
</dbReference>
<keyword evidence="6 12" id="KW-0418">Kinase</keyword>
<keyword evidence="7" id="KW-0067">ATP-binding</keyword>
<feature type="domain" description="HPr(Ser) kinase/phosphorylase N-terminal" evidence="10">
    <location>
        <begin position="6"/>
        <end position="121"/>
    </location>
</feature>
<evidence type="ECO:0000256" key="8">
    <source>
        <dbReference type="ARBA" id="ARBA00023268"/>
    </source>
</evidence>
<evidence type="ECO:0000256" key="6">
    <source>
        <dbReference type="ARBA" id="ARBA00022777"/>
    </source>
</evidence>
<evidence type="ECO:0000256" key="9">
    <source>
        <dbReference type="ARBA" id="ARBA00047657"/>
    </source>
</evidence>
<proteinExistence type="inferred from homology"/>
<organism evidence="12 13">
    <name type="scientific">Williamsoniiplasma luminosum</name>
    <dbReference type="NCBI Taxonomy" id="214888"/>
    <lineage>
        <taxon>Bacteria</taxon>
        <taxon>Bacillati</taxon>
        <taxon>Mycoplasmatota</taxon>
        <taxon>Mollicutes</taxon>
        <taxon>Entomoplasmatales</taxon>
        <taxon>Williamsoniiplasma</taxon>
    </lineage>
</organism>
<dbReference type="GO" id="GO:0004674">
    <property type="term" value="F:protein serine/threonine kinase activity"/>
    <property type="evidence" value="ECO:0007669"/>
    <property type="project" value="UniProtKB-KW"/>
</dbReference>
<dbReference type="GO" id="GO:0000155">
    <property type="term" value="F:phosphorelay sensor kinase activity"/>
    <property type="evidence" value="ECO:0007669"/>
    <property type="project" value="InterPro"/>
</dbReference>
<comment type="catalytic activity">
    <reaction evidence="1">
        <text>[HPr protein]-L-serine + ATP = [HPr protein]-O-phospho-L-serine + ADP + H(+)</text>
        <dbReference type="Rhea" id="RHEA:46600"/>
        <dbReference type="Rhea" id="RHEA-COMP:11602"/>
        <dbReference type="Rhea" id="RHEA-COMP:11603"/>
        <dbReference type="ChEBI" id="CHEBI:15378"/>
        <dbReference type="ChEBI" id="CHEBI:29999"/>
        <dbReference type="ChEBI" id="CHEBI:30616"/>
        <dbReference type="ChEBI" id="CHEBI:83421"/>
        <dbReference type="ChEBI" id="CHEBI:456216"/>
    </reaction>
</comment>
<dbReference type="CDD" id="cd01918">
    <property type="entry name" value="HprK_C"/>
    <property type="match status" value="1"/>
</dbReference>
<keyword evidence="4" id="KW-0808">Transferase</keyword>
<evidence type="ECO:0000256" key="7">
    <source>
        <dbReference type="ARBA" id="ARBA00022840"/>
    </source>
</evidence>
<evidence type="ECO:0000313" key="13">
    <source>
        <dbReference type="Proteomes" id="UP000232063"/>
    </source>
</evidence>
<dbReference type="InterPro" id="IPR011126">
    <property type="entry name" value="Hpr_kin/Pase_Hpr_N"/>
</dbReference>
<evidence type="ECO:0000256" key="4">
    <source>
        <dbReference type="ARBA" id="ARBA00022679"/>
    </source>
</evidence>
<evidence type="ECO:0000259" key="11">
    <source>
        <dbReference type="Pfam" id="PF07475"/>
    </source>
</evidence>
<comment type="catalytic activity">
    <reaction evidence="9">
        <text>[HPr protein]-O-phospho-L-serine + phosphate + H(+) = [HPr protein]-L-serine + diphosphate</text>
        <dbReference type="Rhea" id="RHEA:46604"/>
        <dbReference type="Rhea" id="RHEA-COMP:11602"/>
        <dbReference type="Rhea" id="RHEA-COMP:11603"/>
        <dbReference type="ChEBI" id="CHEBI:15378"/>
        <dbReference type="ChEBI" id="CHEBI:29999"/>
        <dbReference type="ChEBI" id="CHEBI:33019"/>
        <dbReference type="ChEBI" id="CHEBI:43474"/>
        <dbReference type="ChEBI" id="CHEBI:83421"/>
    </reaction>
</comment>
<dbReference type="InterPro" id="IPR003755">
    <property type="entry name" value="HPr(Ser)_kin/Pase"/>
</dbReference>
<dbReference type="Proteomes" id="UP000232063">
    <property type="component" value="Chromosome"/>
</dbReference>
<evidence type="ECO:0000256" key="1">
    <source>
        <dbReference type="ARBA" id="ARBA00001120"/>
    </source>
</evidence>
<dbReference type="AlphaFoldDB" id="A0A2K8NUF5"/>
<keyword evidence="5" id="KW-0547">Nucleotide-binding</keyword>
<dbReference type="EMBL" id="CP024963">
    <property type="protein sequence ID" value="ATZ16798.1"/>
    <property type="molecule type" value="Genomic_DNA"/>
</dbReference>
<dbReference type="KEGG" id="elj:ELUMI_v1c00700"/>
<keyword evidence="13" id="KW-1185">Reference proteome</keyword>
<dbReference type="InterPro" id="IPR028979">
    <property type="entry name" value="Ser_kin/Pase_Hpr-like_N_sf"/>
</dbReference>
<evidence type="ECO:0000313" key="12">
    <source>
        <dbReference type="EMBL" id="ATZ16798.1"/>
    </source>
</evidence>
<evidence type="ECO:0000256" key="5">
    <source>
        <dbReference type="ARBA" id="ARBA00022741"/>
    </source>
</evidence>
<dbReference type="InterPro" id="IPR011104">
    <property type="entry name" value="Hpr_kin/Pase_C"/>
</dbReference>
<dbReference type="SUPFAM" id="SSF53795">
    <property type="entry name" value="PEP carboxykinase-like"/>
    <property type="match status" value="1"/>
</dbReference>
<evidence type="ECO:0000256" key="3">
    <source>
        <dbReference type="ARBA" id="ARBA00022527"/>
    </source>
</evidence>
<feature type="domain" description="HPr kinase/phosphorylase C-terminal" evidence="11">
    <location>
        <begin position="135"/>
        <end position="294"/>
    </location>
</feature>
<dbReference type="InterPro" id="IPR027417">
    <property type="entry name" value="P-loop_NTPase"/>
</dbReference>
<dbReference type="GO" id="GO:0006109">
    <property type="term" value="P:regulation of carbohydrate metabolic process"/>
    <property type="evidence" value="ECO:0007669"/>
    <property type="project" value="InterPro"/>
</dbReference>
<evidence type="ECO:0000259" key="10">
    <source>
        <dbReference type="Pfam" id="PF02603"/>
    </source>
</evidence>
<gene>
    <name evidence="12" type="primary">hprK</name>
    <name evidence="12" type="ORF">ELUMI_v1c00700</name>
</gene>
<evidence type="ECO:0000256" key="2">
    <source>
        <dbReference type="ARBA" id="ARBA00006883"/>
    </source>
</evidence>
<dbReference type="Pfam" id="PF02603">
    <property type="entry name" value="Hpr_kinase_N"/>
    <property type="match status" value="1"/>
</dbReference>
<dbReference type="Pfam" id="PF07475">
    <property type="entry name" value="Hpr_kinase_C"/>
    <property type="match status" value="1"/>
</dbReference>
<accession>A0A2K8NUF5</accession>
<keyword evidence="3" id="KW-0723">Serine/threonine-protein kinase</keyword>
<dbReference type="RefSeq" id="WP_025734720.1">
    <property type="nucleotide sequence ID" value="NZ_CP024963.1"/>
</dbReference>
<dbReference type="NCBIfam" id="TIGR00679">
    <property type="entry name" value="hpr-ser"/>
    <property type="match status" value="1"/>
</dbReference>
<dbReference type="OrthoDB" id="9778803at2"/>
<reference evidence="12 13" key="1">
    <citation type="submission" date="2017-11" db="EMBL/GenBank/DDBJ databases">
        <title>Genome sequence of Entomoplasma luminosum PIMN-1 (ATCC 49195).</title>
        <authorList>
            <person name="Lo W.-S."/>
            <person name="Gasparich G.E."/>
            <person name="Kuo C.-H."/>
        </authorList>
    </citation>
    <scope>NUCLEOTIDE SEQUENCE [LARGE SCALE GENOMIC DNA]</scope>
    <source>
        <strain evidence="12 13">PIMN-1</strain>
    </source>
</reference>
<keyword evidence="8" id="KW-0511">Multifunctional enzyme</keyword>